<evidence type="ECO:0000313" key="3">
    <source>
        <dbReference type="EMBL" id="PLC49880.1"/>
    </source>
</evidence>
<dbReference type="AlphaFoldDB" id="A0A2N4U4D4"/>
<dbReference type="InterPro" id="IPR005545">
    <property type="entry name" value="YCII"/>
</dbReference>
<reference evidence="3 4" key="1">
    <citation type="submission" date="2017-10" db="EMBL/GenBank/DDBJ databases">
        <title>Two draft genome sequences of Pusillimonas sp. strains isolated from a nitrate- and radionuclide-contaminated groundwater in Russia.</title>
        <authorList>
            <person name="Grouzdev D.S."/>
            <person name="Tourova T.P."/>
            <person name="Goeva M.A."/>
            <person name="Babich T.L."/>
            <person name="Sokolova D.S."/>
            <person name="Abdullin R."/>
            <person name="Poltaraus A.B."/>
            <person name="Toshchakov S.V."/>
            <person name="Nazina T.N."/>
        </authorList>
    </citation>
    <scope>NUCLEOTIDE SEQUENCE [LARGE SCALE GENOMIC DNA]</scope>
    <source>
        <strain evidence="3 4">JR1/69-3-13</strain>
    </source>
</reference>
<dbReference type="EMBL" id="PDNW01000008">
    <property type="protein sequence ID" value="PLC49880.1"/>
    <property type="molecule type" value="Genomic_DNA"/>
</dbReference>
<comment type="caution">
    <text evidence="3">The sequence shown here is derived from an EMBL/GenBank/DDBJ whole genome shotgun (WGS) entry which is preliminary data.</text>
</comment>
<keyword evidence="4" id="KW-1185">Reference proteome</keyword>
<dbReference type="PANTHER" id="PTHR33606">
    <property type="entry name" value="PROTEIN YCII"/>
    <property type="match status" value="1"/>
</dbReference>
<organism evidence="3 4">
    <name type="scientific">Pollutimonas subterranea</name>
    <dbReference type="NCBI Taxonomy" id="2045210"/>
    <lineage>
        <taxon>Bacteria</taxon>
        <taxon>Pseudomonadati</taxon>
        <taxon>Pseudomonadota</taxon>
        <taxon>Betaproteobacteria</taxon>
        <taxon>Burkholderiales</taxon>
        <taxon>Alcaligenaceae</taxon>
        <taxon>Pollutimonas</taxon>
    </lineage>
</organism>
<proteinExistence type="inferred from homology"/>
<gene>
    <name evidence="3" type="ORF">CR159_11390</name>
</gene>
<comment type="similarity">
    <text evidence="1">Belongs to the YciI family.</text>
</comment>
<dbReference type="InterPro" id="IPR011008">
    <property type="entry name" value="Dimeric_a/b-barrel"/>
</dbReference>
<dbReference type="OrthoDB" id="9797014at2"/>
<dbReference type="Proteomes" id="UP000234190">
    <property type="component" value="Unassembled WGS sequence"/>
</dbReference>
<dbReference type="InterPro" id="IPR051807">
    <property type="entry name" value="Sec-metab_biosynth-assoc"/>
</dbReference>
<feature type="domain" description="YCII-related" evidence="2">
    <location>
        <begin position="1"/>
        <end position="88"/>
    </location>
</feature>
<dbReference type="RefSeq" id="WP_102074073.1">
    <property type="nucleotide sequence ID" value="NZ_PDNW01000008.1"/>
</dbReference>
<dbReference type="SUPFAM" id="SSF54909">
    <property type="entry name" value="Dimeric alpha+beta barrel"/>
    <property type="match status" value="1"/>
</dbReference>
<protein>
    <recommendedName>
        <fullName evidence="2">YCII-related domain-containing protein</fullName>
    </recommendedName>
</protein>
<name>A0A2N4U4D4_9BURK</name>
<accession>A0A2N4U4D4</accession>
<evidence type="ECO:0000256" key="1">
    <source>
        <dbReference type="ARBA" id="ARBA00007689"/>
    </source>
</evidence>
<dbReference type="PANTHER" id="PTHR33606:SF3">
    <property type="entry name" value="PROTEIN YCII"/>
    <property type="match status" value="1"/>
</dbReference>
<dbReference type="Pfam" id="PF03795">
    <property type="entry name" value="YCII"/>
    <property type="match status" value="1"/>
</dbReference>
<evidence type="ECO:0000259" key="2">
    <source>
        <dbReference type="Pfam" id="PF03795"/>
    </source>
</evidence>
<dbReference type="Gene3D" id="3.30.70.1060">
    <property type="entry name" value="Dimeric alpha+beta barrel"/>
    <property type="match status" value="1"/>
</dbReference>
<sequence length="102" mass="11689">MTYFIETFDKPSHQARRQELRPAHLDFLQSNAHRLLACGAKLHEDGKDQGGGVYIITADNEQDARAFIEADPFYQGDLFQEVRITRWRKAYVDGKSFLQAAS</sequence>
<evidence type="ECO:0000313" key="4">
    <source>
        <dbReference type="Proteomes" id="UP000234190"/>
    </source>
</evidence>